<evidence type="ECO:0000256" key="3">
    <source>
        <dbReference type="ARBA" id="ARBA00022475"/>
    </source>
</evidence>
<dbReference type="PRINTS" id="PR01437">
    <property type="entry name" value="NUOXDRDTASE4"/>
</dbReference>
<dbReference type="PANTHER" id="PTHR42703">
    <property type="entry name" value="NADH DEHYDROGENASE"/>
    <property type="match status" value="1"/>
</dbReference>
<evidence type="ECO:0000313" key="11">
    <source>
        <dbReference type="Proteomes" id="UP001501599"/>
    </source>
</evidence>
<feature type="transmembrane region" description="Helical" evidence="8">
    <location>
        <begin position="450"/>
        <end position="470"/>
    </location>
</feature>
<dbReference type="RefSeq" id="WP_344340866.1">
    <property type="nucleotide sequence ID" value="NZ_BAAAQT010000005.1"/>
</dbReference>
<evidence type="ECO:0000256" key="8">
    <source>
        <dbReference type="SAM" id="Phobius"/>
    </source>
</evidence>
<evidence type="ECO:0000313" key="10">
    <source>
        <dbReference type="EMBL" id="GAA2172188.1"/>
    </source>
</evidence>
<dbReference type="InterPro" id="IPR001750">
    <property type="entry name" value="ND/Mrp_TM"/>
</dbReference>
<feature type="transmembrane region" description="Helical" evidence="8">
    <location>
        <begin position="241"/>
        <end position="261"/>
    </location>
</feature>
<dbReference type="Proteomes" id="UP001501599">
    <property type="component" value="Unassembled WGS sequence"/>
</dbReference>
<feature type="transmembrane region" description="Helical" evidence="8">
    <location>
        <begin position="167"/>
        <end position="188"/>
    </location>
</feature>
<feature type="transmembrane region" description="Helical" evidence="8">
    <location>
        <begin position="407"/>
        <end position="430"/>
    </location>
</feature>
<gene>
    <name evidence="10" type="ORF">GCM10009846_09140</name>
</gene>
<evidence type="ECO:0000256" key="4">
    <source>
        <dbReference type="ARBA" id="ARBA00022692"/>
    </source>
</evidence>
<feature type="domain" description="NADH:quinone oxidoreductase/Mrp antiporter transmembrane" evidence="9">
    <location>
        <begin position="131"/>
        <end position="413"/>
    </location>
</feature>
<keyword evidence="5 8" id="KW-1133">Transmembrane helix</keyword>
<sequence>MDAANLVPLPVLLPLIGAGVALCFPRSPRVQRIVSATSLSAVLVVAAFLVAFSTTGPQVLWVGAWPEGLGIVLVADRLSALMVLVSSIVTITVLVFATRQDQDAGTTEAPVSIFHPTYLVLSAGVANAFLAGDLFNLFVGFEILLFASYVLLTLGAPRERVRAGSTYIVVSIVSSTLFLLAIAIVYAAVGTVNFAQMSERLGELGEGLQLTIQLLLLTVFAVKAAIFPLSSWLPDSYPTAPASVTAVFAGLLTKVGVYAIIRLQTLFFPDSPLTDLLLWAALATMVVGILGALAQNEIKRLLSFTLVSHIGYMVLGIGLATEAGMAGAIFYVAHHILIQTALFLVVGLIERAGGSTSMSKIGGLASIPVLAVLFFVPAINLAGLPPFSGFLGKVALIQAGIDVGTPLAYALVFGGIAVSLLTLLAIIRVWHRAFWEPAREQDAKHRRLPASWLVTAGALVAVTCAITVVAGPLSSFATDAAHDLRDGAYVEAVEEAIP</sequence>
<feature type="transmembrane region" description="Helical" evidence="8">
    <location>
        <begin position="78"/>
        <end position="97"/>
    </location>
</feature>
<feature type="transmembrane region" description="Helical" evidence="8">
    <location>
        <begin position="36"/>
        <end position="58"/>
    </location>
</feature>
<feature type="transmembrane region" description="Helical" evidence="8">
    <location>
        <begin position="208"/>
        <end position="229"/>
    </location>
</feature>
<evidence type="ECO:0000256" key="5">
    <source>
        <dbReference type="ARBA" id="ARBA00022989"/>
    </source>
</evidence>
<protein>
    <submittedName>
        <fullName evidence="10">Na+/H+ antiporter subunit D</fullName>
    </submittedName>
</protein>
<feature type="transmembrane region" description="Helical" evidence="8">
    <location>
        <begin position="6"/>
        <end position="24"/>
    </location>
</feature>
<name>A0ABN3ALZ8_9MICO</name>
<feature type="transmembrane region" description="Helical" evidence="8">
    <location>
        <begin position="361"/>
        <end position="387"/>
    </location>
</feature>
<evidence type="ECO:0000259" key="9">
    <source>
        <dbReference type="Pfam" id="PF00361"/>
    </source>
</evidence>
<organism evidence="10 11">
    <name type="scientific">Agrococcus versicolor</name>
    <dbReference type="NCBI Taxonomy" id="501482"/>
    <lineage>
        <taxon>Bacteria</taxon>
        <taxon>Bacillati</taxon>
        <taxon>Actinomycetota</taxon>
        <taxon>Actinomycetes</taxon>
        <taxon>Micrococcales</taxon>
        <taxon>Microbacteriaceae</taxon>
        <taxon>Agrococcus</taxon>
    </lineage>
</organism>
<accession>A0ABN3ALZ8</accession>
<keyword evidence="6 8" id="KW-0472">Membrane</keyword>
<evidence type="ECO:0000256" key="2">
    <source>
        <dbReference type="ARBA" id="ARBA00005346"/>
    </source>
</evidence>
<feature type="transmembrane region" description="Helical" evidence="8">
    <location>
        <begin position="135"/>
        <end position="155"/>
    </location>
</feature>
<feature type="transmembrane region" description="Helical" evidence="8">
    <location>
        <begin position="301"/>
        <end position="320"/>
    </location>
</feature>
<proteinExistence type="inferred from homology"/>
<dbReference type="Pfam" id="PF00361">
    <property type="entry name" value="Proton_antipo_M"/>
    <property type="match status" value="1"/>
</dbReference>
<feature type="transmembrane region" description="Helical" evidence="8">
    <location>
        <begin position="276"/>
        <end position="294"/>
    </location>
</feature>
<dbReference type="NCBIfam" id="NF009308">
    <property type="entry name" value="PRK12665.1"/>
    <property type="match status" value="1"/>
</dbReference>
<comment type="similarity">
    <text evidence="2">Belongs to the CPA3 antiporters (TC 2.A.63) subunit D family.</text>
</comment>
<comment type="subcellular location">
    <subcellularLocation>
        <location evidence="1">Cell membrane</location>
        <topology evidence="1">Multi-pass membrane protein</topology>
    </subcellularLocation>
    <subcellularLocation>
        <location evidence="7">Membrane</location>
        <topology evidence="7">Multi-pass membrane protein</topology>
    </subcellularLocation>
</comment>
<keyword evidence="3" id="KW-1003">Cell membrane</keyword>
<dbReference type="EMBL" id="BAAAQT010000005">
    <property type="protein sequence ID" value="GAA2172188.1"/>
    <property type="molecule type" value="Genomic_DNA"/>
</dbReference>
<keyword evidence="4 7" id="KW-0812">Transmembrane</keyword>
<feature type="transmembrane region" description="Helical" evidence="8">
    <location>
        <begin position="109"/>
        <end position="129"/>
    </location>
</feature>
<comment type="caution">
    <text evidence="10">The sequence shown here is derived from an EMBL/GenBank/DDBJ whole genome shotgun (WGS) entry which is preliminary data.</text>
</comment>
<evidence type="ECO:0000256" key="6">
    <source>
        <dbReference type="ARBA" id="ARBA00023136"/>
    </source>
</evidence>
<dbReference type="InterPro" id="IPR050586">
    <property type="entry name" value="CPA3_Na-H_Antiporter_D"/>
</dbReference>
<keyword evidence="11" id="KW-1185">Reference proteome</keyword>
<evidence type="ECO:0000256" key="7">
    <source>
        <dbReference type="RuleBase" id="RU000320"/>
    </source>
</evidence>
<evidence type="ECO:0000256" key="1">
    <source>
        <dbReference type="ARBA" id="ARBA00004651"/>
    </source>
</evidence>
<feature type="transmembrane region" description="Helical" evidence="8">
    <location>
        <begin position="326"/>
        <end position="349"/>
    </location>
</feature>
<dbReference type="PANTHER" id="PTHR42703:SF1">
    <property type="entry name" value="NA(+)_H(+) ANTIPORTER SUBUNIT D1"/>
    <property type="match status" value="1"/>
</dbReference>
<reference evidence="10 11" key="1">
    <citation type="journal article" date="2019" name="Int. J. Syst. Evol. Microbiol.">
        <title>The Global Catalogue of Microorganisms (GCM) 10K type strain sequencing project: providing services to taxonomists for standard genome sequencing and annotation.</title>
        <authorList>
            <consortium name="The Broad Institute Genomics Platform"/>
            <consortium name="The Broad Institute Genome Sequencing Center for Infectious Disease"/>
            <person name="Wu L."/>
            <person name="Ma J."/>
        </authorList>
    </citation>
    <scope>NUCLEOTIDE SEQUENCE [LARGE SCALE GENOMIC DNA]</scope>
    <source>
        <strain evidence="10 11">JCM 16026</strain>
    </source>
</reference>
<dbReference type="InterPro" id="IPR003918">
    <property type="entry name" value="NADH_UbQ_OxRdtase"/>
</dbReference>